<sequence>MVSTSKKFFKESLEVNVFSSRLEMGQDAAERVAGKINELLQTKEQVNMIFAAAPSQNEFLEALVKKDIDWSRINAFHMDEYIGLDAAAPQGFGNFLRDRLFSKVSFAMAAYLNGNAAAPEQECERYAGLLERFPADICCMGIGENTHLAFNDPHVADFNDPKIVKVVELDMECRQQQVNDGCFNEITAVPTHALTLTIPTLYKAVYVYCMVPGDKKAPAIQHTLTAAITAQFPSTILRTHPRAVLFLDEASSALL</sequence>
<dbReference type="GO" id="GO:0005975">
    <property type="term" value="P:carbohydrate metabolic process"/>
    <property type="evidence" value="ECO:0007669"/>
    <property type="project" value="InterPro"/>
</dbReference>
<protein>
    <submittedName>
        <fullName evidence="2">Glucosamine-6-phosphate deaminase</fullName>
    </submittedName>
</protein>
<keyword evidence="3" id="KW-1185">Reference proteome</keyword>
<dbReference type="GO" id="GO:0004342">
    <property type="term" value="F:glucosamine-6-phosphate deaminase activity"/>
    <property type="evidence" value="ECO:0007669"/>
    <property type="project" value="InterPro"/>
</dbReference>
<organism evidence="2 3">
    <name type="scientific">Pedobacter westerhofensis</name>
    <dbReference type="NCBI Taxonomy" id="425512"/>
    <lineage>
        <taxon>Bacteria</taxon>
        <taxon>Pseudomonadati</taxon>
        <taxon>Bacteroidota</taxon>
        <taxon>Sphingobacteriia</taxon>
        <taxon>Sphingobacteriales</taxon>
        <taxon>Sphingobacteriaceae</taxon>
        <taxon>Pedobacter</taxon>
    </lineage>
</organism>
<dbReference type="EMBL" id="FXTN01000013">
    <property type="protein sequence ID" value="SMO96257.1"/>
    <property type="molecule type" value="Genomic_DNA"/>
</dbReference>
<dbReference type="GO" id="GO:0006046">
    <property type="term" value="P:N-acetylglucosamine catabolic process"/>
    <property type="evidence" value="ECO:0007669"/>
    <property type="project" value="TreeGrafter"/>
</dbReference>
<evidence type="ECO:0000313" key="2">
    <source>
        <dbReference type="EMBL" id="SMO96257.1"/>
    </source>
</evidence>
<dbReference type="GO" id="GO:0019262">
    <property type="term" value="P:N-acetylneuraminate catabolic process"/>
    <property type="evidence" value="ECO:0007669"/>
    <property type="project" value="TreeGrafter"/>
</dbReference>
<name>A0A521FJ76_9SPHI</name>
<dbReference type="InterPro" id="IPR037171">
    <property type="entry name" value="NagB/RpiA_transferase-like"/>
</dbReference>
<dbReference type="Proteomes" id="UP000320300">
    <property type="component" value="Unassembled WGS sequence"/>
</dbReference>
<gene>
    <name evidence="2" type="ORF">SAMN06265348_11324</name>
</gene>
<dbReference type="PANTHER" id="PTHR11280">
    <property type="entry name" value="GLUCOSAMINE-6-PHOSPHATE ISOMERASE"/>
    <property type="match status" value="1"/>
</dbReference>
<dbReference type="GO" id="GO:0005737">
    <property type="term" value="C:cytoplasm"/>
    <property type="evidence" value="ECO:0007669"/>
    <property type="project" value="TreeGrafter"/>
</dbReference>
<dbReference type="OrthoDB" id="9791139at2"/>
<dbReference type="AlphaFoldDB" id="A0A521FJ76"/>
<dbReference type="GO" id="GO:0042802">
    <property type="term" value="F:identical protein binding"/>
    <property type="evidence" value="ECO:0007669"/>
    <property type="project" value="TreeGrafter"/>
</dbReference>
<dbReference type="Gene3D" id="3.40.50.1360">
    <property type="match status" value="1"/>
</dbReference>
<dbReference type="InterPro" id="IPR006148">
    <property type="entry name" value="Glc/Gal-6P_isomerase"/>
</dbReference>
<dbReference type="InterPro" id="IPR004547">
    <property type="entry name" value="Glucosamine6P_isomerase"/>
</dbReference>
<proteinExistence type="predicted"/>
<reference evidence="2 3" key="1">
    <citation type="submission" date="2017-05" db="EMBL/GenBank/DDBJ databases">
        <authorList>
            <person name="Varghese N."/>
            <person name="Submissions S."/>
        </authorList>
    </citation>
    <scope>NUCLEOTIDE SEQUENCE [LARGE SCALE GENOMIC DNA]</scope>
    <source>
        <strain evidence="2 3">DSM 19036</strain>
    </source>
</reference>
<dbReference type="Pfam" id="PF01182">
    <property type="entry name" value="Glucosamine_iso"/>
    <property type="match status" value="1"/>
</dbReference>
<feature type="domain" description="Glucosamine/galactosamine-6-phosphate isomerase" evidence="1">
    <location>
        <begin position="23"/>
        <end position="238"/>
    </location>
</feature>
<dbReference type="CDD" id="cd01399">
    <property type="entry name" value="GlcN6P_deaminase"/>
    <property type="match status" value="1"/>
</dbReference>
<dbReference type="SUPFAM" id="SSF100950">
    <property type="entry name" value="NagB/RpiA/CoA transferase-like"/>
    <property type="match status" value="1"/>
</dbReference>
<dbReference type="GO" id="GO:0006043">
    <property type="term" value="P:glucosamine catabolic process"/>
    <property type="evidence" value="ECO:0007669"/>
    <property type="project" value="TreeGrafter"/>
</dbReference>
<evidence type="ECO:0000313" key="3">
    <source>
        <dbReference type="Proteomes" id="UP000320300"/>
    </source>
</evidence>
<dbReference type="PANTHER" id="PTHR11280:SF6">
    <property type="entry name" value="GLUCOSAMINE-6-PHOSPHATE ISOMERASE NAGB"/>
    <property type="match status" value="1"/>
</dbReference>
<accession>A0A521FJ76</accession>
<evidence type="ECO:0000259" key="1">
    <source>
        <dbReference type="Pfam" id="PF01182"/>
    </source>
</evidence>
<dbReference type="RefSeq" id="WP_142530462.1">
    <property type="nucleotide sequence ID" value="NZ_CBCSJO010000012.1"/>
</dbReference>